<dbReference type="PIRSF" id="PIRSF005799">
    <property type="entry name" value="UDP-gal_transpt"/>
    <property type="match status" value="1"/>
</dbReference>
<dbReference type="InterPro" id="IPR037185">
    <property type="entry name" value="EmrE-like"/>
</dbReference>
<dbReference type="AlphaFoldDB" id="A0A177BBC5"/>
<feature type="transmembrane region" description="Helical" evidence="7">
    <location>
        <begin position="193"/>
        <end position="213"/>
    </location>
</feature>
<dbReference type="PANTHER" id="PTHR10231">
    <property type="entry name" value="NUCLEOTIDE-SUGAR TRANSMEMBRANE TRANSPORTER"/>
    <property type="match status" value="1"/>
</dbReference>
<dbReference type="SUPFAM" id="SSF103481">
    <property type="entry name" value="Multidrug resistance efflux transporter EmrE"/>
    <property type="match status" value="1"/>
</dbReference>
<gene>
    <name evidence="8" type="ORF">A3Q56_01440</name>
</gene>
<dbReference type="Pfam" id="PF04142">
    <property type="entry name" value="Nuc_sug_transp"/>
    <property type="match status" value="1"/>
</dbReference>
<evidence type="ECO:0000313" key="8">
    <source>
        <dbReference type="EMBL" id="OAF70831.1"/>
    </source>
</evidence>
<evidence type="ECO:0000256" key="5">
    <source>
        <dbReference type="ARBA" id="ARBA00022989"/>
    </source>
</evidence>
<feature type="transmembrane region" description="Helical" evidence="7">
    <location>
        <begin position="54"/>
        <end position="78"/>
    </location>
</feature>
<organism evidence="8 9">
    <name type="scientific">Intoshia linei</name>
    <dbReference type="NCBI Taxonomy" id="1819745"/>
    <lineage>
        <taxon>Eukaryota</taxon>
        <taxon>Metazoa</taxon>
        <taxon>Spiralia</taxon>
        <taxon>Lophotrochozoa</taxon>
        <taxon>Mesozoa</taxon>
        <taxon>Orthonectida</taxon>
        <taxon>Rhopaluridae</taxon>
        <taxon>Intoshia</taxon>
    </lineage>
</organism>
<keyword evidence="3 8" id="KW-0813">Transport</keyword>
<feature type="transmembrane region" description="Helical" evidence="7">
    <location>
        <begin position="154"/>
        <end position="173"/>
    </location>
</feature>
<evidence type="ECO:0000256" key="7">
    <source>
        <dbReference type="SAM" id="Phobius"/>
    </source>
</evidence>
<evidence type="ECO:0000313" key="9">
    <source>
        <dbReference type="Proteomes" id="UP000078046"/>
    </source>
</evidence>
<comment type="caution">
    <text evidence="8">The sequence shown here is derived from an EMBL/GenBank/DDBJ whole genome shotgun (WGS) entry which is preliminary data.</text>
</comment>
<dbReference type="GO" id="GO:0000139">
    <property type="term" value="C:Golgi membrane"/>
    <property type="evidence" value="ECO:0007669"/>
    <property type="project" value="InterPro"/>
</dbReference>
<proteinExistence type="inferred from homology"/>
<dbReference type="OrthoDB" id="408493at2759"/>
<evidence type="ECO:0000256" key="4">
    <source>
        <dbReference type="ARBA" id="ARBA00022692"/>
    </source>
</evidence>
<evidence type="ECO:0000256" key="2">
    <source>
        <dbReference type="ARBA" id="ARBA00009976"/>
    </source>
</evidence>
<sequence length="337" mass="38280">MSNFRMQEKNHQSVQQRPMLIKYTCLFLLTLQNCCLILMMAYSRQRYDVSTGKLYFVSTAVVFAELVKIITSIIIVVVQQIRASENIFSHFYQELFTDYVDFVKISVPGVIYMIQNNLSYIAISNLDATTFQVSYQLKILTTGLFSVILLGKKLTIRQWISLFLLFVGISLVQLDNPTIQNSIDSIDTEKSKFVGISMVGIVCLTSGFAGVYFEKVLKGSNKTLWIRNIQMSAVGLISGVFLMMYRDYENIQLFGILHGYDFIVYTIIFLQAFGGLLVACVVKYADNILKGFSTSISIILSCLFSLYIFNYIFGYIFICGVGIVSYSVYMYARYAAV</sequence>
<protein>
    <submittedName>
        <fullName evidence="8">Putative UDP-sugar transporter protein SLC35A5</fullName>
    </submittedName>
</protein>
<evidence type="ECO:0000256" key="1">
    <source>
        <dbReference type="ARBA" id="ARBA00004141"/>
    </source>
</evidence>
<dbReference type="InterPro" id="IPR007271">
    <property type="entry name" value="Nuc_sug_transpt"/>
</dbReference>
<name>A0A177BBC5_9BILA</name>
<keyword evidence="6 7" id="KW-0472">Membrane</keyword>
<keyword evidence="3 8" id="KW-0762">Sugar transport</keyword>
<dbReference type="NCBIfam" id="TIGR00803">
    <property type="entry name" value="nst"/>
    <property type="match status" value="1"/>
</dbReference>
<dbReference type="GO" id="GO:0015165">
    <property type="term" value="F:pyrimidine nucleotide-sugar transmembrane transporter activity"/>
    <property type="evidence" value="ECO:0007669"/>
    <property type="project" value="InterPro"/>
</dbReference>
<comment type="similarity">
    <text evidence="2">Belongs to the nucleotide-sugar transporter family. SLC35A subfamily.</text>
</comment>
<feature type="transmembrane region" description="Helical" evidence="7">
    <location>
        <begin position="225"/>
        <end position="242"/>
    </location>
</feature>
<feature type="transmembrane region" description="Helical" evidence="7">
    <location>
        <begin position="262"/>
        <end position="282"/>
    </location>
</feature>
<dbReference type="EMBL" id="LWCA01000107">
    <property type="protein sequence ID" value="OAF70831.1"/>
    <property type="molecule type" value="Genomic_DNA"/>
</dbReference>
<keyword evidence="9" id="KW-1185">Reference proteome</keyword>
<feature type="transmembrane region" description="Helical" evidence="7">
    <location>
        <begin position="20"/>
        <end position="42"/>
    </location>
</feature>
<comment type="subcellular location">
    <subcellularLocation>
        <location evidence="1">Membrane</location>
        <topology evidence="1">Multi-pass membrane protein</topology>
    </subcellularLocation>
</comment>
<accession>A0A177BBC5</accession>
<evidence type="ECO:0000256" key="3">
    <source>
        <dbReference type="ARBA" id="ARBA00022597"/>
    </source>
</evidence>
<reference evidence="8 9" key="1">
    <citation type="submission" date="2016-04" db="EMBL/GenBank/DDBJ databases">
        <title>The genome of Intoshia linei affirms orthonectids as highly simplified spiralians.</title>
        <authorList>
            <person name="Mikhailov K.V."/>
            <person name="Slusarev G.S."/>
            <person name="Nikitin M.A."/>
            <person name="Logacheva M.D."/>
            <person name="Penin A."/>
            <person name="Aleoshin V."/>
            <person name="Panchin Y.V."/>
        </authorList>
    </citation>
    <scope>NUCLEOTIDE SEQUENCE [LARGE SCALE GENOMIC DNA]</scope>
    <source>
        <strain evidence="8">Intl2013</strain>
        <tissue evidence="8">Whole animal</tissue>
    </source>
</reference>
<dbReference type="Proteomes" id="UP000078046">
    <property type="component" value="Unassembled WGS sequence"/>
</dbReference>
<keyword evidence="5 7" id="KW-1133">Transmembrane helix</keyword>
<keyword evidence="4 7" id="KW-0812">Transmembrane</keyword>
<evidence type="ECO:0000256" key="6">
    <source>
        <dbReference type="ARBA" id="ARBA00023136"/>
    </source>
</evidence>